<dbReference type="PANTHER" id="PTHR30432">
    <property type="entry name" value="TRANSCRIPTIONAL REGULATOR MODE"/>
    <property type="match status" value="1"/>
</dbReference>
<dbReference type="Gene3D" id="2.40.50.100">
    <property type="match status" value="1"/>
</dbReference>
<keyword evidence="9" id="KW-1185">Reference proteome</keyword>
<proteinExistence type="inferred from homology"/>
<dbReference type="Pfam" id="PF00126">
    <property type="entry name" value="HTH_1"/>
    <property type="match status" value="1"/>
</dbReference>
<feature type="compositionally biased region" description="Polar residues" evidence="6">
    <location>
        <begin position="185"/>
        <end position="194"/>
    </location>
</feature>
<dbReference type="SUPFAM" id="SSF50331">
    <property type="entry name" value="MOP-like"/>
    <property type="match status" value="1"/>
</dbReference>
<comment type="subcellular location">
    <subcellularLocation>
        <location evidence="1">Cell membrane</location>
        <topology evidence="1">Peripheral membrane protein</topology>
    </subcellularLocation>
</comment>
<evidence type="ECO:0000256" key="3">
    <source>
        <dbReference type="ARBA" id="ARBA00022448"/>
    </source>
</evidence>
<dbReference type="SUPFAM" id="SSF46785">
    <property type="entry name" value="Winged helix' DNA-binding domain"/>
    <property type="match status" value="1"/>
</dbReference>
<dbReference type="Pfam" id="PF03459">
    <property type="entry name" value="TOBE"/>
    <property type="match status" value="1"/>
</dbReference>
<feature type="region of interest" description="Disordered" evidence="6">
    <location>
        <begin position="132"/>
        <end position="158"/>
    </location>
</feature>
<reference evidence="8 9" key="1">
    <citation type="journal article" date="2019" name="Int. J. Syst. Evol. Microbiol.">
        <title>The Global Catalogue of Microorganisms (GCM) 10K type strain sequencing project: providing services to taxonomists for standard genome sequencing and annotation.</title>
        <authorList>
            <consortium name="The Broad Institute Genomics Platform"/>
            <consortium name="The Broad Institute Genome Sequencing Center for Infectious Disease"/>
            <person name="Wu L."/>
            <person name="Ma J."/>
        </authorList>
    </citation>
    <scope>NUCLEOTIDE SEQUENCE [LARGE SCALE GENOMIC DNA]</scope>
    <source>
        <strain evidence="8 9">CGMCC 1.12237</strain>
    </source>
</reference>
<feature type="domain" description="Mop" evidence="7">
    <location>
        <begin position="186"/>
        <end position="252"/>
    </location>
</feature>
<comment type="caution">
    <text evidence="8">The sequence shown here is derived from an EMBL/GenBank/DDBJ whole genome shotgun (WGS) entry which is preliminary data.</text>
</comment>
<dbReference type="InterPro" id="IPR004606">
    <property type="entry name" value="Mop_domain"/>
</dbReference>
<evidence type="ECO:0000256" key="5">
    <source>
        <dbReference type="ARBA" id="ARBA00022737"/>
    </source>
</evidence>
<evidence type="ECO:0000256" key="4">
    <source>
        <dbReference type="ARBA" id="ARBA00022505"/>
    </source>
</evidence>
<dbReference type="InterPro" id="IPR036388">
    <property type="entry name" value="WH-like_DNA-bd_sf"/>
</dbReference>
<dbReference type="InterPro" id="IPR051815">
    <property type="entry name" value="Molybdate_resp_trans_reg"/>
</dbReference>
<sequence length="258" mass="26838">MDVPSEFDARLGGGDVTLTERDVRLLRRIDDHGSINAAATDLGRSYSRAQRRVVELESAFGDLVERQRGGAAGGGSRLTDHAVDLLSQYDRLCVEFASVVETRETVLSGTVAAVDGDLVSVETPAGTIRAVVPGDGTDRDGADGGVADRDGRAADRTDRDGAEVRLTIRADAVTLHAPDHDRDPNGTSARNRLSGTVGAVDPGESVAVVTVDVGTATPLSAIVTDESVERLALSPGREVVASFKATATHGVVVGRESA</sequence>
<dbReference type="GO" id="GO:0005886">
    <property type="term" value="C:plasma membrane"/>
    <property type="evidence" value="ECO:0007669"/>
    <property type="project" value="UniProtKB-SubCell"/>
</dbReference>
<dbReference type="InterPro" id="IPR036390">
    <property type="entry name" value="WH_DNA-bd_sf"/>
</dbReference>
<accession>A0ABD5RFT2</accession>
<name>A0ABD5RFT2_9EURY</name>
<comment type="similarity">
    <text evidence="2">Belongs to the ModE family.</text>
</comment>
<organism evidence="8 9">
    <name type="scientific">Salinirubrum litoreum</name>
    <dbReference type="NCBI Taxonomy" id="1126234"/>
    <lineage>
        <taxon>Archaea</taxon>
        <taxon>Methanobacteriati</taxon>
        <taxon>Methanobacteriota</taxon>
        <taxon>Stenosarchaea group</taxon>
        <taxon>Halobacteria</taxon>
        <taxon>Halobacteriales</taxon>
        <taxon>Haloferacaceae</taxon>
        <taxon>Salinirubrum</taxon>
    </lineage>
</organism>
<evidence type="ECO:0000256" key="6">
    <source>
        <dbReference type="SAM" id="MobiDB-lite"/>
    </source>
</evidence>
<dbReference type="PIRSF" id="PIRSF005763">
    <property type="entry name" value="Txn_reg_ModE"/>
    <property type="match status" value="1"/>
</dbReference>
<dbReference type="Proteomes" id="UP001596201">
    <property type="component" value="Unassembled WGS sequence"/>
</dbReference>
<dbReference type="InterPro" id="IPR005116">
    <property type="entry name" value="Transp-assoc_OB_typ1"/>
</dbReference>
<protein>
    <submittedName>
        <fullName evidence="8">TOBE domain-containing protein</fullName>
    </submittedName>
</protein>
<evidence type="ECO:0000256" key="2">
    <source>
        <dbReference type="ARBA" id="ARBA00008110"/>
    </source>
</evidence>
<feature type="compositionally biased region" description="Basic and acidic residues" evidence="6">
    <location>
        <begin position="136"/>
        <end position="158"/>
    </location>
</feature>
<dbReference type="EMBL" id="JBHSKX010000004">
    <property type="protein sequence ID" value="MFC5368725.1"/>
    <property type="molecule type" value="Genomic_DNA"/>
</dbReference>
<dbReference type="InterPro" id="IPR008995">
    <property type="entry name" value="Mo/tungstate-bd_C_term_dom"/>
</dbReference>
<keyword evidence="5" id="KW-0677">Repeat</keyword>
<keyword evidence="3" id="KW-0813">Transport</keyword>
<gene>
    <name evidence="8" type="ORF">ACFPJ5_17520</name>
</gene>
<feature type="region of interest" description="Disordered" evidence="6">
    <location>
        <begin position="176"/>
        <end position="198"/>
    </location>
</feature>
<dbReference type="InterPro" id="IPR016462">
    <property type="entry name" value="ModE"/>
</dbReference>
<evidence type="ECO:0000313" key="8">
    <source>
        <dbReference type="EMBL" id="MFC5368725.1"/>
    </source>
</evidence>
<dbReference type="PANTHER" id="PTHR30432:SF1">
    <property type="entry name" value="DNA-BINDING TRANSCRIPTIONAL DUAL REGULATOR MODE"/>
    <property type="match status" value="1"/>
</dbReference>
<evidence type="ECO:0000259" key="7">
    <source>
        <dbReference type="PROSITE" id="PS51866"/>
    </source>
</evidence>
<dbReference type="NCBIfam" id="TIGR00638">
    <property type="entry name" value="Mop"/>
    <property type="match status" value="1"/>
</dbReference>
<dbReference type="PROSITE" id="PS51866">
    <property type="entry name" value="MOP"/>
    <property type="match status" value="1"/>
</dbReference>
<keyword evidence="4" id="KW-0500">Molybdenum</keyword>
<dbReference type="Gene3D" id="1.10.10.10">
    <property type="entry name" value="Winged helix-like DNA-binding domain superfamily/Winged helix DNA-binding domain"/>
    <property type="match status" value="1"/>
</dbReference>
<dbReference type="InterPro" id="IPR000847">
    <property type="entry name" value="LysR_HTH_N"/>
</dbReference>
<evidence type="ECO:0000256" key="1">
    <source>
        <dbReference type="ARBA" id="ARBA00004202"/>
    </source>
</evidence>
<dbReference type="AlphaFoldDB" id="A0ABD5RFT2"/>
<evidence type="ECO:0000313" key="9">
    <source>
        <dbReference type="Proteomes" id="UP001596201"/>
    </source>
</evidence>
<dbReference type="RefSeq" id="WP_227231296.1">
    <property type="nucleotide sequence ID" value="NZ_JAJCVJ010000003.1"/>
</dbReference>